<dbReference type="Gene3D" id="3.10.310.70">
    <property type="match status" value="1"/>
</dbReference>
<dbReference type="Gene3D" id="3.20.20.140">
    <property type="entry name" value="Metal-dependent hydrolases"/>
    <property type="match status" value="1"/>
</dbReference>
<protein>
    <submittedName>
        <fullName evidence="2">Amidohydrolase</fullName>
    </submittedName>
</protein>
<dbReference type="PANTHER" id="PTHR22642">
    <property type="entry name" value="IMIDAZOLONEPROPIONASE"/>
    <property type="match status" value="1"/>
</dbReference>
<accession>A0A9X9WW28</accession>
<dbReference type="GO" id="GO:0016810">
    <property type="term" value="F:hydrolase activity, acting on carbon-nitrogen (but not peptide) bonds"/>
    <property type="evidence" value="ECO:0007669"/>
    <property type="project" value="InterPro"/>
</dbReference>
<dbReference type="InterPro" id="IPR013108">
    <property type="entry name" value="Amidohydro_3"/>
</dbReference>
<dbReference type="InterPro" id="IPR011059">
    <property type="entry name" value="Metal-dep_hydrolase_composite"/>
</dbReference>
<proteinExistence type="predicted"/>
<evidence type="ECO:0000259" key="1">
    <source>
        <dbReference type="Pfam" id="PF07969"/>
    </source>
</evidence>
<dbReference type="AlphaFoldDB" id="A0A9X9WW28"/>
<dbReference type="EMBL" id="JAAEDM010000018">
    <property type="protein sequence ID" value="MBR0671357.1"/>
    <property type="molecule type" value="Genomic_DNA"/>
</dbReference>
<dbReference type="Gene3D" id="2.30.40.10">
    <property type="entry name" value="Urease, subunit C, domain 1"/>
    <property type="match status" value="1"/>
</dbReference>
<feature type="domain" description="Amidohydrolase 3" evidence="1">
    <location>
        <begin position="57"/>
        <end position="541"/>
    </location>
</feature>
<gene>
    <name evidence="2" type="ORF">GXW76_09255</name>
</gene>
<dbReference type="SUPFAM" id="SSF51338">
    <property type="entry name" value="Composite domain of metallo-dependent hydrolases"/>
    <property type="match status" value="1"/>
</dbReference>
<reference evidence="2" key="1">
    <citation type="submission" date="2020-01" db="EMBL/GenBank/DDBJ databases">
        <authorList>
            <person name="Rat A."/>
        </authorList>
    </citation>
    <scope>NUCLEOTIDE SEQUENCE</scope>
    <source>
        <strain evidence="2">LMG 31231</strain>
    </source>
</reference>
<dbReference type="CDD" id="cd01300">
    <property type="entry name" value="YtcJ_like"/>
    <property type="match status" value="1"/>
</dbReference>
<dbReference type="InterPro" id="IPR033932">
    <property type="entry name" value="YtcJ-like"/>
</dbReference>
<dbReference type="Proteomes" id="UP001138751">
    <property type="component" value="Unassembled WGS sequence"/>
</dbReference>
<evidence type="ECO:0000313" key="2">
    <source>
        <dbReference type="EMBL" id="MBR0671357.1"/>
    </source>
</evidence>
<dbReference type="SUPFAM" id="SSF51556">
    <property type="entry name" value="Metallo-dependent hydrolases"/>
    <property type="match status" value="1"/>
</dbReference>
<organism evidence="2 3">
    <name type="scientific">Neoroseomonas soli</name>
    <dbReference type="NCBI Taxonomy" id="1081025"/>
    <lineage>
        <taxon>Bacteria</taxon>
        <taxon>Pseudomonadati</taxon>
        <taxon>Pseudomonadota</taxon>
        <taxon>Alphaproteobacteria</taxon>
        <taxon>Acetobacterales</taxon>
        <taxon>Acetobacteraceae</taxon>
        <taxon>Neoroseomonas</taxon>
    </lineage>
</organism>
<dbReference type="Pfam" id="PF07969">
    <property type="entry name" value="Amidohydro_3"/>
    <property type="match status" value="1"/>
</dbReference>
<name>A0A9X9WW28_9PROT</name>
<dbReference type="InterPro" id="IPR032466">
    <property type="entry name" value="Metal_Hydrolase"/>
</dbReference>
<sequence>MAEDIVVFRARKIITMDPSCPEATHVAVRDGRVLAVGGEAETSAWGPVRRDDRFRDLVLMPGLVEGHSHAMEGGVWSFTYTGFHARTDPEGRRWSGCDSIEAMIQRLIEADRAMADPEAPLFAWGFDPIFFGTRRVVAADLDRVSTTRPILILHSNGHVLNVNSVILRRAGITAATEVAGVVRDAQGEPTGELAEMAAKYMAHKVVGNPFYEALENPQTLRRFGMAANRTGVTTATDLFSALPDAAVDNYLRVTAEEDFPIRLVPAMNGQAMAIEEGVAKILRLRGRSTDRLRFGMVKLMTDGSIQGFSGRLRWPGYMGGRPNGVWNMAPEVLADYLDAYHAAGVQCHIHTNGDEAIEVMIGAIDRALQRTPRLDHRHTLQHCQMADAAQFRRMAALGICANLFSNHVYYWGEEHWAHTMGPDRARRINAARTAATSGVNFAIHSDAPVTPIGPLFTAWCAVNRLTAKGRVLGPEERISVPMALRAITLGAAWTLKLDHEIGSIEVGKAADFCVLQDDPLEVAPERLKDVKVWGTVLGGRPFPVAA</sequence>
<dbReference type="PANTHER" id="PTHR22642:SF2">
    <property type="entry name" value="PROTEIN LONG AFTER FAR-RED 3"/>
    <property type="match status" value="1"/>
</dbReference>
<keyword evidence="3" id="KW-1185">Reference proteome</keyword>
<comment type="caution">
    <text evidence="2">The sequence shown here is derived from an EMBL/GenBank/DDBJ whole genome shotgun (WGS) entry which is preliminary data.</text>
</comment>
<dbReference type="RefSeq" id="WP_211861732.1">
    <property type="nucleotide sequence ID" value="NZ_JAAEDM010000018.1"/>
</dbReference>
<reference evidence="2" key="2">
    <citation type="journal article" date="2021" name="Syst. Appl. Microbiol.">
        <title>Roseomonas hellenica sp. nov., isolated from roots of wild-growing Alkanna tinctoria.</title>
        <authorList>
            <person name="Rat A."/>
            <person name="Naranjo H.D."/>
            <person name="Lebbe L."/>
            <person name="Cnockaert M."/>
            <person name="Krigas N."/>
            <person name="Grigoriadou K."/>
            <person name="Maloupa E."/>
            <person name="Willems A."/>
        </authorList>
    </citation>
    <scope>NUCLEOTIDE SEQUENCE</scope>
    <source>
        <strain evidence="2">LMG 31231</strain>
    </source>
</reference>
<evidence type="ECO:0000313" key="3">
    <source>
        <dbReference type="Proteomes" id="UP001138751"/>
    </source>
</evidence>